<dbReference type="RefSeq" id="WP_319628570.1">
    <property type="nucleotide sequence ID" value="NZ_JAWXRB010000032.1"/>
</dbReference>
<dbReference type="PANTHER" id="PTHR33121:SF70">
    <property type="entry name" value="SIGNALING PROTEIN YKOW"/>
    <property type="match status" value="1"/>
</dbReference>
<sequence>MEKSTHFIVQCVEKNRLDAGIDFVIQPIFDLSRFVCIGGEVLVRGTHRRNIVPPNLFISQLEETGGILPMGDYVMAQAFKFIARQPQALRENPLFTFNISQVQLNDAGFAVRAINLMQQNQLSPRHFVFEITDSIDCPEDAMRQNLKQLSEAGIHLAWDGIDCLEKLKARLAVWSTDYVKLDRSCLAAANIDKTLVMLDYIKEMDIDVIIEGVENYTHISTMLRHDVKYGQGFLFSRPISKENFHHEYMKSDKA</sequence>
<dbReference type="Proteomes" id="UP001282336">
    <property type="component" value="Unassembled WGS sequence"/>
</dbReference>
<dbReference type="EMBL" id="JAWXRC010000025">
    <property type="protein sequence ID" value="MDX6032043.1"/>
    <property type="molecule type" value="Genomic_DNA"/>
</dbReference>
<dbReference type="PANTHER" id="PTHR33121">
    <property type="entry name" value="CYCLIC DI-GMP PHOSPHODIESTERASE PDEF"/>
    <property type="match status" value="1"/>
</dbReference>
<evidence type="ECO:0000313" key="2">
    <source>
        <dbReference type="EMBL" id="MDX6032043.1"/>
    </source>
</evidence>
<dbReference type="AlphaFoldDB" id="A0AAJ2S8W3"/>
<dbReference type="GO" id="GO:0071111">
    <property type="term" value="F:cyclic-guanylate-specific phosphodiesterase activity"/>
    <property type="evidence" value="ECO:0007669"/>
    <property type="project" value="InterPro"/>
</dbReference>
<protein>
    <submittedName>
        <fullName evidence="2">EAL domain-containing protein</fullName>
    </submittedName>
</protein>
<comment type="caution">
    <text evidence="2">The sequence shown here is derived from an EMBL/GenBank/DDBJ whole genome shotgun (WGS) entry which is preliminary data.</text>
</comment>
<dbReference type="CDD" id="cd01948">
    <property type="entry name" value="EAL"/>
    <property type="match status" value="1"/>
</dbReference>
<evidence type="ECO:0000313" key="4">
    <source>
        <dbReference type="Proteomes" id="UP001275664"/>
    </source>
</evidence>
<name>A0AAJ2S8W3_9ENTR</name>
<accession>A0AAJ2S8W3</accession>
<reference evidence="2 4" key="1">
    <citation type="submission" date="2023-11" db="EMBL/GenBank/DDBJ databases">
        <title>Scandinavium wanjuensis sp. nov., isolated from lettuce South Korea.</title>
        <authorList>
            <person name="Park J."/>
            <person name="Park S."/>
            <person name="Oh K.K."/>
            <person name="Cho G.S."/>
            <person name="Franz C.M.A.P."/>
        </authorList>
    </citation>
    <scope>NUCLEOTIDE SEQUENCE</scope>
    <source>
        <strain evidence="2">V105_12</strain>
        <strain evidence="3 4">V105_6</strain>
    </source>
</reference>
<dbReference type="SUPFAM" id="SSF141868">
    <property type="entry name" value="EAL domain-like"/>
    <property type="match status" value="1"/>
</dbReference>
<dbReference type="PROSITE" id="PS50883">
    <property type="entry name" value="EAL"/>
    <property type="match status" value="1"/>
</dbReference>
<dbReference type="Proteomes" id="UP001275664">
    <property type="component" value="Unassembled WGS sequence"/>
</dbReference>
<dbReference type="InterPro" id="IPR050706">
    <property type="entry name" value="Cyclic-di-GMP_PDE-like"/>
</dbReference>
<proteinExistence type="predicted"/>
<dbReference type="InterPro" id="IPR001633">
    <property type="entry name" value="EAL_dom"/>
</dbReference>
<evidence type="ECO:0000259" key="1">
    <source>
        <dbReference type="PROSITE" id="PS50883"/>
    </source>
</evidence>
<dbReference type="SMART" id="SM00052">
    <property type="entry name" value="EAL"/>
    <property type="match status" value="1"/>
</dbReference>
<organism evidence="2 5">
    <name type="scientific">Scandinavium lactucae</name>
    <dbReference type="NCBI Taxonomy" id="3095028"/>
    <lineage>
        <taxon>Bacteria</taxon>
        <taxon>Pseudomonadati</taxon>
        <taxon>Pseudomonadota</taxon>
        <taxon>Gammaproteobacteria</taxon>
        <taxon>Enterobacterales</taxon>
        <taxon>Enterobacteriaceae</taxon>
        <taxon>Scandinavium</taxon>
    </lineage>
</organism>
<evidence type="ECO:0000313" key="3">
    <source>
        <dbReference type="EMBL" id="MDX6039760.1"/>
    </source>
</evidence>
<dbReference type="Gene3D" id="3.20.20.450">
    <property type="entry name" value="EAL domain"/>
    <property type="match status" value="1"/>
</dbReference>
<dbReference type="InterPro" id="IPR035919">
    <property type="entry name" value="EAL_sf"/>
</dbReference>
<gene>
    <name evidence="3" type="ORF">SIK69_06045</name>
    <name evidence="2" type="ORF">SIL20_11045</name>
</gene>
<dbReference type="Pfam" id="PF00563">
    <property type="entry name" value="EAL"/>
    <property type="match status" value="1"/>
</dbReference>
<feature type="domain" description="EAL" evidence="1">
    <location>
        <begin position="1"/>
        <end position="252"/>
    </location>
</feature>
<evidence type="ECO:0000313" key="5">
    <source>
        <dbReference type="Proteomes" id="UP001282336"/>
    </source>
</evidence>
<keyword evidence="4" id="KW-1185">Reference proteome</keyword>
<dbReference type="EMBL" id="JAWXRD010000005">
    <property type="protein sequence ID" value="MDX6039760.1"/>
    <property type="molecule type" value="Genomic_DNA"/>
</dbReference>